<organism evidence="2 3">
    <name type="scientific">Algibacter lectus</name>
    <dbReference type="NCBI Taxonomy" id="221126"/>
    <lineage>
        <taxon>Bacteria</taxon>
        <taxon>Pseudomonadati</taxon>
        <taxon>Bacteroidota</taxon>
        <taxon>Flavobacteriia</taxon>
        <taxon>Flavobacteriales</taxon>
        <taxon>Flavobacteriaceae</taxon>
        <taxon>Algibacter</taxon>
    </lineage>
</organism>
<accession>A0A090WR87</accession>
<feature type="transmembrane region" description="Helical" evidence="1">
    <location>
        <begin position="20"/>
        <end position="39"/>
    </location>
</feature>
<evidence type="ECO:0000313" key="3">
    <source>
        <dbReference type="Proteomes" id="UP000029643"/>
    </source>
</evidence>
<evidence type="ECO:0000313" key="2">
    <source>
        <dbReference type="EMBL" id="GAL77894.1"/>
    </source>
</evidence>
<protein>
    <recommendedName>
        <fullName evidence="4">Permease of the drug/metabolite transporter (DMT) superfamily</fullName>
    </recommendedName>
</protein>
<dbReference type="Proteomes" id="UP000029643">
    <property type="component" value="Unassembled WGS sequence"/>
</dbReference>
<evidence type="ECO:0008006" key="4">
    <source>
        <dbReference type="Google" id="ProtNLM"/>
    </source>
</evidence>
<sequence>MKLFLPYFSGLFIFGEVYTFWSLLGIALIVGGLILNIRYKEKNKA</sequence>
<keyword evidence="1" id="KW-0812">Transmembrane</keyword>
<dbReference type="EMBL" id="BBNU01000001">
    <property type="protein sequence ID" value="GAL77894.1"/>
    <property type="molecule type" value="Genomic_DNA"/>
</dbReference>
<keyword evidence="1" id="KW-1133">Transmembrane helix</keyword>
<gene>
    <name evidence="2" type="ORF">JCM19274_5607</name>
</gene>
<reference evidence="2 3" key="1">
    <citation type="journal article" date="2014" name="Genome Announc.">
        <title>Draft Genome Sequences of Marine Flavobacterium Algibacter lectus Strains SS8 and NR4.</title>
        <authorList>
            <person name="Takatani N."/>
            <person name="Nakanishi M."/>
            <person name="Meirelles P."/>
            <person name="Mino S."/>
            <person name="Suda W."/>
            <person name="Oshima K."/>
            <person name="Hattori M."/>
            <person name="Ohkuma M."/>
            <person name="Hosokawa M."/>
            <person name="Miyashita K."/>
            <person name="Thompson F.L."/>
            <person name="Niwa A."/>
            <person name="Sawabe T."/>
            <person name="Sawabe T."/>
        </authorList>
    </citation>
    <scope>NUCLEOTIDE SEQUENCE [LARGE SCALE GENOMIC DNA]</scope>
    <source>
        <strain evidence="3">JCM19274</strain>
    </source>
</reference>
<name>A0A090WR87_9FLAO</name>
<proteinExistence type="predicted"/>
<comment type="caution">
    <text evidence="2">The sequence shown here is derived from an EMBL/GenBank/DDBJ whole genome shotgun (WGS) entry which is preliminary data.</text>
</comment>
<dbReference type="AlphaFoldDB" id="A0A090WR87"/>
<keyword evidence="1" id="KW-0472">Membrane</keyword>
<evidence type="ECO:0000256" key="1">
    <source>
        <dbReference type="SAM" id="Phobius"/>
    </source>
</evidence>
<dbReference type="InterPro" id="IPR037185">
    <property type="entry name" value="EmrE-like"/>
</dbReference>
<dbReference type="SUPFAM" id="SSF103481">
    <property type="entry name" value="Multidrug resistance efflux transporter EmrE"/>
    <property type="match status" value="1"/>
</dbReference>